<sequence length="525" mass="57529">MARVALPWLLDGSSPPRPGRDRRAVLHPAHAGGDRADGDAPRVAVVGGGIAGVTAAVALAERGVRVRLFERHAELGGRLRGWTTGHGATMTRGFHAFFRQYYNLRGLLRRVDPDLSMLAPIGDYPLRHIDGAQDTFVGLPCTPPWNAAGFMVRSPTFSARDLMGMNTRAAGALFDVSLPRVYHELDAIDADTFLRELRFPASARHLAFEVFSRSFFAHPGALSAAELATMFHIYFLGSSEGLLFDVPDDPYPHTLWNPLHAYLLSLRAEIHTGTAVERIGRTDEGYRVRAGTEHTADGVVLATDVGGLRALVAASPDLGDPRWRRRVACLACAPPFLVTRLWLDRPARPDRPAFLGTSGYRLLDNISVVDLFEGEARRWRARTGGSVIELHAYALPGDTDPDHCAQMLIKELHTVYPELRGARVLHRQHVLEADCPLFAPGTFTERPTVSTPDPTLAVAGDLVRVDLPVALMERAATSGFLAANTLLARWGLRGHDLWTVPNRGRWALLRRRSASRRAVPAPSNG</sequence>
<keyword evidence="3" id="KW-1185">Reference proteome</keyword>
<dbReference type="RefSeq" id="WP_189213762.1">
    <property type="nucleotide sequence ID" value="NZ_BMRB01000007.1"/>
</dbReference>
<dbReference type="Gene3D" id="3.50.50.60">
    <property type="entry name" value="FAD/NAD(P)-binding domain"/>
    <property type="match status" value="1"/>
</dbReference>
<dbReference type="PANTHER" id="PTHR42923:SF43">
    <property type="entry name" value="AMINE OXIDASE"/>
    <property type="match status" value="1"/>
</dbReference>
<dbReference type="GO" id="GO:0016491">
    <property type="term" value="F:oxidoreductase activity"/>
    <property type="evidence" value="ECO:0007669"/>
    <property type="project" value="InterPro"/>
</dbReference>
<dbReference type="PRINTS" id="PR00419">
    <property type="entry name" value="ADXRDTASE"/>
</dbReference>
<name>A0A918GR45_9PSEU</name>
<comment type="caution">
    <text evidence="2">The sequence shown here is derived from an EMBL/GenBank/DDBJ whole genome shotgun (WGS) entry which is preliminary data.</text>
</comment>
<protein>
    <submittedName>
        <fullName evidence="2">Isorenieratene synthase</fullName>
    </submittedName>
</protein>
<dbReference type="Proteomes" id="UP000660680">
    <property type="component" value="Unassembled WGS sequence"/>
</dbReference>
<evidence type="ECO:0000313" key="2">
    <source>
        <dbReference type="EMBL" id="GGS55099.1"/>
    </source>
</evidence>
<dbReference type="InterPro" id="IPR036188">
    <property type="entry name" value="FAD/NAD-bd_sf"/>
</dbReference>
<feature type="domain" description="Amine oxidase" evidence="1">
    <location>
        <begin position="50"/>
        <end position="486"/>
    </location>
</feature>
<dbReference type="PANTHER" id="PTHR42923">
    <property type="entry name" value="PROTOPORPHYRINOGEN OXIDASE"/>
    <property type="match status" value="1"/>
</dbReference>
<dbReference type="EMBL" id="BMRB01000007">
    <property type="protein sequence ID" value="GGS55099.1"/>
    <property type="molecule type" value="Genomic_DNA"/>
</dbReference>
<gene>
    <name evidence="2" type="primary">crtU</name>
    <name evidence="2" type="ORF">GCM10010171_57840</name>
</gene>
<proteinExistence type="predicted"/>
<dbReference type="Gene3D" id="3.40.50.720">
    <property type="entry name" value="NAD(P)-binding Rossmann-like Domain"/>
    <property type="match status" value="1"/>
</dbReference>
<reference evidence="2" key="1">
    <citation type="journal article" date="2014" name="Int. J. Syst. Evol. Microbiol.">
        <title>Complete genome sequence of Corynebacterium casei LMG S-19264T (=DSM 44701T), isolated from a smear-ripened cheese.</title>
        <authorList>
            <consortium name="US DOE Joint Genome Institute (JGI-PGF)"/>
            <person name="Walter F."/>
            <person name="Albersmeier A."/>
            <person name="Kalinowski J."/>
            <person name="Ruckert C."/>
        </authorList>
    </citation>
    <scope>NUCLEOTIDE SEQUENCE</scope>
    <source>
        <strain evidence="2">JCM 3276</strain>
    </source>
</reference>
<dbReference type="SUPFAM" id="SSF51905">
    <property type="entry name" value="FAD/NAD(P)-binding domain"/>
    <property type="match status" value="1"/>
</dbReference>
<organism evidence="2 3">
    <name type="scientific">Actinokineospora fastidiosa</name>
    <dbReference type="NCBI Taxonomy" id="1816"/>
    <lineage>
        <taxon>Bacteria</taxon>
        <taxon>Bacillati</taxon>
        <taxon>Actinomycetota</taxon>
        <taxon>Actinomycetes</taxon>
        <taxon>Pseudonocardiales</taxon>
        <taxon>Pseudonocardiaceae</taxon>
        <taxon>Actinokineospora</taxon>
    </lineage>
</organism>
<dbReference type="Pfam" id="PF01593">
    <property type="entry name" value="Amino_oxidase"/>
    <property type="match status" value="1"/>
</dbReference>
<dbReference type="InterPro" id="IPR050464">
    <property type="entry name" value="Zeta_carotene_desat/Oxidored"/>
</dbReference>
<reference evidence="2" key="2">
    <citation type="submission" date="2020-09" db="EMBL/GenBank/DDBJ databases">
        <authorList>
            <person name="Sun Q."/>
            <person name="Ohkuma M."/>
        </authorList>
    </citation>
    <scope>NUCLEOTIDE SEQUENCE</scope>
    <source>
        <strain evidence="2">JCM 3276</strain>
    </source>
</reference>
<dbReference type="AlphaFoldDB" id="A0A918GR45"/>
<evidence type="ECO:0000313" key="3">
    <source>
        <dbReference type="Proteomes" id="UP000660680"/>
    </source>
</evidence>
<evidence type="ECO:0000259" key="1">
    <source>
        <dbReference type="Pfam" id="PF01593"/>
    </source>
</evidence>
<dbReference type="Gene3D" id="3.90.660.10">
    <property type="match status" value="1"/>
</dbReference>
<dbReference type="InterPro" id="IPR002937">
    <property type="entry name" value="Amino_oxidase"/>
</dbReference>
<accession>A0A918GR45</accession>